<dbReference type="Proteomes" id="UP000031602">
    <property type="component" value="Segment"/>
</dbReference>
<proteinExistence type="predicted"/>
<gene>
    <name evidence="1" type="ORF">SU10_0106</name>
</gene>
<dbReference type="OrthoDB" id="19222at10239"/>
<dbReference type="EMBL" id="KM044272">
    <property type="protein sequence ID" value="AIF71858.1"/>
    <property type="molecule type" value="Genomic_DNA"/>
</dbReference>
<dbReference type="GeneID" id="24725307"/>
<organism evidence="1 2">
    <name type="scientific">Escherichia phage vB_EcoP_SU10</name>
    <dbReference type="NCBI Taxonomy" id="1519788"/>
    <lineage>
        <taxon>Viruses</taxon>
        <taxon>Duplodnaviria</taxon>
        <taxon>Heunggongvirae</taxon>
        <taxon>Uroviricota</taxon>
        <taxon>Caudoviricetes</taxon>
        <taxon>Mktvariviridae</taxon>
        <taxon>Gordonclarkvirinae</taxon>
        <taxon>Kuravirus</taxon>
        <taxon>Kuravirus CHD5UKE1</taxon>
        <taxon>Kuravirus SU10</taxon>
    </lineage>
</organism>
<keyword evidence="2" id="KW-1185">Reference proteome</keyword>
<reference evidence="1 2" key="1">
    <citation type="journal article" date="2014" name="PLoS ONE">
        <title>Genomic, Proteomic, Morphological, and Phylogenetic Analyses of vB_EcoP_SU10, a Podoviridae Phage with C3 Morphology.</title>
        <authorList>
            <person name="Mirzaei M.K."/>
            <person name="Eriksson H."/>
            <person name="Kasuga K."/>
            <person name="Haggard-Ljungquist E."/>
            <person name="Nilsson A.S."/>
        </authorList>
    </citation>
    <scope>NUCLEOTIDE SEQUENCE [LARGE SCALE GENOMIC DNA]</scope>
</reference>
<sequence>MKNFQAAPITKVIEVDDVMMTVPLNTRYIAIDKMGYVWAWKIKPSYNALFDEFVCTGTYSPTFLGLFGEFEGQYKIITLPACA</sequence>
<dbReference type="KEGG" id="vg:24725307"/>
<evidence type="ECO:0000313" key="2">
    <source>
        <dbReference type="Proteomes" id="UP000031602"/>
    </source>
</evidence>
<name>A0A0B4N1Q0_9CAUD</name>
<dbReference type="RefSeq" id="YP_009152957.1">
    <property type="nucleotide sequence ID" value="NC_027395.1"/>
</dbReference>
<accession>A0A0B4N1Q0</accession>
<evidence type="ECO:0000313" key="1">
    <source>
        <dbReference type="EMBL" id="AIF71858.1"/>
    </source>
</evidence>
<protein>
    <submittedName>
        <fullName evidence="1">Uncharacterized protein</fullName>
    </submittedName>
</protein>